<dbReference type="InterPro" id="IPR017850">
    <property type="entry name" value="Alkaline_phosphatase_core_sf"/>
</dbReference>
<dbReference type="PROSITE" id="PS51257">
    <property type="entry name" value="PROKAR_LIPOPROTEIN"/>
    <property type="match status" value="1"/>
</dbReference>
<dbReference type="EMBL" id="FOYQ01000002">
    <property type="protein sequence ID" value="SFR48020.1"/>
    <property type="molecule type" value="Genomic_DNA"/>
</dbReference>
<proteinExistence type="inferred from homology"/>
<evidence type="ECO:0000313" key="4">
    <source>
        <dbReference type="EMBL" id="SFR48020.1"/>
    </source>
</evidence>
<evidence type="ECO:0000313" key="5">
    <source>
        <dbReference type="Proteomes" id="UP000199534"/>
    </source>
</evidence>
<dbReference type="GO" id="GO:0004065">
    <property type="term" value="F:arylsulfatase activity"/>
    <property type="evidence" value="ECO:0007669"/>
    <property type="project" value="TreeGrafter"/>
</dbReference>
<name>A0A1I6H0S3_9FLAO</name>
<gene>
    <name evidence="4" type="ORF">SAMN04490243_2011</name>
</gene>
<dbReference type="AlphaFoldDB" id="A0A1I6H0S3"/>
<keyword evidence="2" id="KW-0378">Hydrolase</keyword>
<dbReference type="Pfam" id="PF00884">
    <property type="entry name" value="Sulfatase"/>
    <property type="match status" value="1"/>
</dbReference>
<dbReference type="InterPro" id="IPR050738">
    <property type="entry name" value="Sulfatase"/>
</dbReference>
<evidence type="ECO:0000259" key="3">
    <source>
        <dbReference type="Pfam" id="PF00884"/>
    </source>
</evidence>
<accession>A0A1I6H0S3</accession>
<dbReference type="OrthoDB" id="9789742at2"/>
<dbReference type="STRING" id="400055.SAMN04490243_2011"/>
<dbReference type="PANTHER" id="PTHR42693">
    <property type="entry name" value="ARYLSULFATASE FAMILY MEMBER"/>
    <property type="match status" value="1"/>
</dbReference>
<feature type="domain" description="Sulfatase N-terminal" evidence="3">
    <location>
        <begin position="34"/>
        <end position="303"/>
    </location>
</feature>
<dbReference type="Gene3D" id="3.40.720.10">
    <property type="entry name" value="Alkaline Phosphatase, subunit A"/>
    <property type="match status" value="1"/>
</dbReference>
<sequence>MDRIFRFKPVFSLFLILMLAISCEFADSGKLSRPNIIVFIADDVSATDLKVYGNPIGHTPVIDSLAQNGITFERAILTTSSCSPSRASIISGRYPHNTGAPELHTPLLPSIKTVAGDLKSSGYFVGASGKWHLGEATRKDFNTVMDTAIGPGGEDRWLELLDSIPEQQPFFLWMASLDAHRNWDRQGHPAIPNAEAIVPPPYLVNDSLTRHDLAAYHDEIARFDFHIGRVLNALRNTGRLENTLVIVIADNGRPFPRDKTRMYDSGLQTPLIVSGAGIGNRPQRSRALISIIDLAPTLLQIAGLPVGESYQGMSFKSVLQNPAISHRDYVFAEHNWHDYQAHERMVRSQEYLLIENNLPEKRQSSAADVHTGDSFKSLLQWGLNPEAIPSEYRDHFIYPRPQYELYHTTEDPHQLHNLAESPEYSAVLESLKQRLNNWKKATADTPAVNLTPDHYDYYGSPLDSLKTFNSVDRGKLPGEDLRASKIVSNDRDLQE</sequence>
<protein>
    <submittedName>
        <fullName evidence="4">Arylsulfatase A</fullName>
    </submittedName>
</protein>
<dbReference type="SUPFAM" id="SSF53649">
    <property type="entry name" value="Alkaline phosphatase-like"/>
    <property type="match status" value="1"/>
</dbReference>
<dbReference type="Proteomes" id="UP000199534">
    <property type="component" value="Unassembled WGS sequence"/>
</dbReference>
<reference evidence="4 5" key="1">
    <citation type="submission" date="2016-10" db="EMBL/GenBank/DDBJ databases">
        <authorList>
            <person name="de Groot N.N."/>
        </authorList>
    </citation>
    <scope>NUCLEOTIDE SEQUENCE [LARGE SCALE GENOMIC DNA]</scope>
    <source>
        <strain evidence="4 5">DSM 21019</strain>
    </source>
</reference>
<organism evidence="4 5">
    <name type="scientific">Robiginitalea myxolifaciens</name>
    <dbReference type="NCBI Taxonomy" id="400055"/>
    <lineage>
        <taxon>Bacteria</taxon>
        <taxon>Pseudomonadati</taxon>
        <taxon>Bacteroidota</taxon>
        <taxon>Flavobacteriia</taxon>
        <taxon>Flavobacteriales</taxon>
        <taxon>Flavobacteriaceae</taxon>
        <taxon>Robiginitalea</taxon>
    </lineage>
</organism>
<evidence type="ECO:0000256" key="1">
    <source>
        <dbReference type="ARBA" id="ARBA00008779"/>
    </source>
</evidence>
<dbReference type="PANTHER" id="PTHR42693:SF53">
    <property type="entry name" value="ENDO-4-O-SULFATASE"/>
    <property type="match status" value="1"/>
</dbReference>
<dbReference type="InterPro" id="IPR000917">
    <property type="entry name" value="Sulfatase_N"/>
</dbReference>
<dbReference type="RefSeq" id="WP_092982467.1">
    <property type="nucleotide sequence ID" value="NZ_FOYQ01000002.1"/>
</dbReference>
<dbReference type="CDD" id="cd16027">
    <property type="entry name" value="SGSH"/>
    <property type="match status" value="1"/>
</dbReference>
<comment type="similarity">
    <text evidence="1">Belongs to the sulfatase family.</text>
</comment>
<keyword evidence="5" id="KW-1185">Reference proteome</keyword>
<evidence type="ECO:0000256" key="2">
    <source>
        <dbReference type="ARBA" id="ARBA00022801"/>
    </source>
</evidence>